<protein>
    <submittedName>
        <fullName evidence="9">Putative ABC transport system permease protein</fullName>
    </submittedName>
</protein>
<accession>A0A521AU07</accession>
<evidence type="ECO:0000313" key="10">
    <source>
        <dbReference type="Proteomes" id="UP000319014"/>
    </source>
</evidence>
<organism evidence="9 10">
    <name type="scientific">Paracoccus laeviglucosivorans</name>
    <dbReference type="NCBI Taxonomy" id="1197861"/>
    <lineage>
        <taxon>Bacteria</taxon>
        <taxon>Pseudomonadati</taxon>
        <taxon>Pseudomonadota</taxon>
        <taxon>Alphaproteobacteria</taxon>
        <taxon>Rhodobacterales</taxon>
        <taxon>Paracoccaceae</taxon>
        <taxon>Paracoccus</taxon>
    </lineage>
</organism>
<dbReference type="RefSeq" id="WP_142661464.1">
    <property type="nucleotide sequence ID" value="NZ_FXTK01000001.1"/>
</dbReference>
<feature type="transmembrane region" description="Helical" evidence="7">
    <location>
        <begin position="355"/>
        <end position="377"/>
    </location>
</feature>
<evidence type="ECO:0000256" key="4">
    <source>
        <dbReference type="ARBA" id="ARBA00022989"/>
    </source>
</evidence>
<evidence type="ECO:0000256" key="6">
    <source>
        <dbReference type="SAM" id="MobiDB-lite"/>
    </source>
</evidence>
<dbReference type="OrthoDB" id="9784014at2"/>
<dbReference type="InterPro" id="IPR051125">
    <property type="entry name" value="ABC-4/HrtB_transporter"/>
</dbReference>
<gene>
    <name evidence="9" type="ORF">SAMN06265221_101366</name>
</gene>
<feature type="transmembrane region" description="Helical" evidence="7">
    <location>
        <begin position="299"/>
        <end position="323"/>
    </location>
</feature>
<keyword evidence="3 7" id="KW-0812">Transmembrane</keyword>
<keyword evidence="2" id="KW-1003">Cell membrane</keyword>
<evidence type="ECO:0000259" key="8">
    <source>
        <dbReference type="Pfam" id="PF02687"/>
    </source>
</evidence>
<proteinExistence type="predicted"/>
<dbReference type="GO" id="GO:0005886">
    <property type="term" value="C:plasma membrane"/>
    <property type="evidence" value="ECO:0007669"/>
    <property type="project" value="UniProtKB-SubCell"/>
</dbReference>
<dbReference type="InterPro" id="IPR003838">
    <property type="entry name" value="ABC3_permease_C"/>
</dbReference>
<dbReference type="PANTHER" id="PTHR43738:SF2">
    <property type="entry name" value="ABC TRANSPORTER PERMEASE"/>
    <property type="match status" value="1"/>
</dbReference>
<evidence type="ECO:0000256" key="7">
    <source>
        <dbReference type="SAM" id="Phobius"/>
    </source>
</evidence>
<sequence length="425" mass="44963">MNPLPIVRASLARNPLTVILFTLLIALAVALGIAISVQERALRQGSARAADRFDLIVAAPGSQTDLLFSTVFLRPTAVELLPGQIVHQILNDKDARFVAPIAFGDSHRDSAVVGTTADFVTYLSNGLAEGQPFTSINQAVVGSLVDARVGDTLEISHGHADDLTDGSGDADSYDAGDHHDHDHTEGEAHDHHDHAHEDVTVTGRMKPTGTPWDHAVVVPVEYIWNAHVMGTGHAPGDTHIGPPWQADQMPGLPALVVKPDTIAAAYGLRSRYRTAQSTAFFPAETLVELYSVMGGATRVMSWLTLAAQVLVVTAILGGMLAVLDLQRQRFAVLRALGASAAYVFASVWIYVGTMILAGAVLGLPLGWAASAIATSVISNATGVQMTATLGWTELRMAATLLALGFALALVPAFRLYRASVVAGLR</sequence>
<dbReference type="AlphaFoldDB" id="A0A521AU07"/>
<feature type="transmembrane region" description="Helical" evidence="7">
    <location>
        <begin position="397"/>
        <end position="416"/>
    </location>
</feature>
<dbReference type="EMBL" id="FXTK01000001">
    <property type="protein sequence ID" value="SMO38313.1"/>
    <property type="molecule type" value="Genomic_DNA"/>
</dbReference>
<keyword evidence="4 7" id="KW-1133">Transmembrane helix</keyword>
<evidence type="ECO:0000256" key="1">
    <source>
        <dbReference type="ARBA" id="ARBA00004651"/>
    </source>
</evidence>
<reference evidence="9 10" key="1">
    <citation type="submission" date="2017-05" db="EMBL/GenBank/DDBJ databases">
        <authorList>
            <person name="Varghese N."/>
            <person name="Submissions S."/>
        </authorList>
    </citation>
    <scope>NUCLEOTIDE SEQUENCE [LARGE SCALE GENOMIC DNA]</scope>
    <source>
        <strain evidence="9 10">DSM 100094</strain>
    </source>
</reference>
<feature type="domain" description="ABC3 transporter permease C-terminal" evidence="8">
    <location>
        <begin position="310"/>
        <end position="419"/>
    </location>
</feature>
<evidence type="ECO:0000256" key="2">
    <source>
        <dbReference type="ARBA" id="ARBA00022475"/>
    </source>
</evidence>
<feature type="compositionally biased region" description="Basic and acidic residues" evidence="6">
    <location>
        <begin position="175"/>
        <end position="194"/>
    </location>
</feature>
<comment type="subcellular location">
    <subcellularLocation>
        <location evidence="1">Cell membrane</location>
        <topology evidence="1">Multi-pass membrane protein</topology>
    </subcellularLocation>
</comment>
<dbReference type="Pfam" id="PF02687">
    <property type="entry name" value="FtsX"/>
    <property type="match status" value="1"/>
</dbReference>
<keyword evidence="10" id="KW-1185">Reference proteome</keyword>
<evidence type="ECO:0000256" key="5">
    <source>
        <dbReference type="ARBA" id="ARBA00023136"/>
    </source>
</evidence>
<feature type="transmembrane region" description="Helical" evidence="7">
    <location>
        <begin position="330"/>
        <end position="349"/>
    </location>
</feature>
<dbReference type="Proteomes" id="UP000319014">
    <property type="component" value="Unassembled WGS sequence"/>
</dbReference>
<feature type="region of interest" description="Disordered" evidence="6">
    <location>
        <begin position="157"/>
        <end position="194"/>
    </location>
</feature>
<evidence type="ECO:0000313" key="9">
    <source>
        <dbReference type="EMBL" id="SMO38313.1"/>
    </source>
</evidence>
<keyword evidence="5 7" id="KW-0472">Membrane</keyword>
<dbReference type="PANTHER" id="PTHR43738">
    <property type="entry name" value="ABC TRANSPORTER, MEMBRANE PROTEIN"/>
    <property type="match status" value="1"/>
</dbReference>
<evidence type="ECO:0000256" key="3">
    <source>
        <dbReference type="ARBA" id="ARBA00022692"/>
    </source>
</evidence>
<name>A0A521AU07_9RHOB</name>